<name>A0A1W7R988_9SCOR</name>
<accession>A0A1W7R988</accession>
<protein>
    <submittedName>
        <fullName evidence="2">Venom protein</fullName>
    </submittedName>
</protein>
<dbReference type="EMBL" id="GFAH01000677">
    <property type="protein sequence ID" value="JAV47712.1"/>
    <property type="molecule type" value="Transcribed_RNA"/>
</dbReference>
<reference evidence="2" key="1">
    <citation type="submission" date="2016-11" db="EMBL/GenBank/DDBJ databases">
        <title>Venom-gland transcriptomics and venom proteomics of the black-back scorpion (Hadrurus spadix) reveal detectability challenges and an unexplored realm of animal toxin diversity.</title>
        <authorList>
            <person name="Rokyta D.R."/>
            <person name="Ward M.J."/>
        </authorList>
    </citation>
    <scope>NUCLEOTIDE SEQUENCE</scope>
    <source>
        <tissue evidence="2">Venom gland</tissue>
    </source>
</reference>
<dbReference type="AlphaFoldDB" id="A0A1W7R988"/>
<keyword evidence="1" id="KW-0732">Signal</keyword>
<feature type="chain" id="PRO_5012529394" evidence="1">
    <location>
        <begin position="21"/>
        <end position="94"/>
    </location>
</feature>
<evidence type="ECO:0000313" key="2">
    <source>
        <dbReference type="EMBL" id="JAV47712.1"/>
    </source>
</evidence>
<sequence length="94" mass="10733">MFGVQLSILFMMTIITAISASTQRKLSSTECFNICTKTGYHGMIGPCNCGLIVFAGKRVNQDDDKVPRNLIRKYKILQRFNRHFDEPSIWSDTN</sequence>
<evidence type="ECO:0000256" key="1">
    <source>
        <dbReference type="SAM" id="SignalP"/>
    </source>
</evidence>
<organism evidence="2">
    <name type="scientific">Hadrurus spadix</name>
    <dbReference type="NCBI Taxonomy" id="141984"/>
    <lineage>
        <taxon>Eukaryota</taxon>
        <taxon>Metazoa</taxon>
        <taxon>Ecdysozoa</taxon>
        <taxon>Arthropoda</taxon>
        <taxon>Chelicerata</taxon>
        <taxon>Arachnida</taxon>
        <taxon>Scorpiones</taxon>
        <taxon>Iurida</taxon>
        <taxon>Iuroidea</taxon>
        <taxon>Hadrurus</taxon>
    </lineage>
</organism>
<proteinExistence type="predicted"/>
<feature type="signal peptide" evidence="1">
    <location>
        <begin position="1"/>
        <end position="20"/>
    </location>
</feature>